<comment type="subcellular location">
    <subcellularLocation>
        <location evidence="1">Cell membrane</location>
        <topology evidence="1">Single-pass membrane protein</topology>
    </subcellularLocation>
</comment>
<organism evidence="8 9">
    <name type="scientific">Alteromonas genovensis</name>
    <dbReference type="NCBI Taxonomy" id="471225"/>
    <lineage>
        <taxon>Bacteria</taxon>
        <taxon>Pseudomonadati</taxon>
        <taxon>Pseudomonadota</taxon>
        <taxon>Gammaproteobacteria</taxon>
        <taxon>Alteromonadales</taxon>
        <taxon>Alteromonadaceae</taxon>
        <taxon>Alteromonas/Salinimonas group</taxon>
        <taxon>Alteromonas</taxon>
    </lineage>
</organism>
<evidence type="ECO:0000256" key="4">
    <source>
        <dbReference type="ARBA" id="ARBA00022989"/>
    </source>
</evidence>
<dbReference type="GO" id="GO:0005886">
    <property type="term" value="C:plasma membrane"/>
    <property type="evidence" value="ECO:0007669"/>
    <property type="project" value="UniProtKB-SubCell"/>
</dbReference>
<evidence type="ECO:0000256" key="6">
    <source>
        <dbReference type="SAM" id="Phobius"/>
    </source>
</evidence>
<evidence type="ECO:0000259" key="7">
    <source>
        <dbReference type="Pfam" id="PF04024"/>
    </source>
</evidence>
<dbReference type="RefSeq" id="WP_163107376.1">
    <property type="nucleotide sequence ID" value="NZ_JAAAWO010000012.1"/>
</dbReference>
<keyword evidence="2" id="KW-1003">Cell membrane</keyword>
<evidence type="ECO:0000256" key="3">
    <source>
        <dbReference type="ARBA" id="ARBA00022692"/>
    </source>
</evidence>
<dbReference type="Pfam" id="PF04024">
    <property type="entry name" value="PspC"/>
    <property type="match status" value="1"/>
</dbReference>
<name>A0A6N9TKZ6_9ALTE</name>
<evidence type="ECO:0000313" key="8">
    <source>
        <dbReference type="EMBL" id="NDW16795.1"/>
    </source>
</evidence>
<protein>
    <submittedName>
        <fullName evidence="8">PspC domain-containing protein</fullName>
    </submittedName>
</protein>
<comment type="caution">
    <text evidence="8">The sequence shown here is derived from an EMBL/GenBank/DDBJ whole genome shotgun (WGS) entry which is preliminary data.</text>
</comment>
<feature type="domain" description="Phage shock protein PspC N-terminal" evidence="7">
    <location>
        <begin position="7"/>
        <end position="64"/>
    </location>
</feature>
<feature type="transmembrane region" description="Helical" evidence="6">
    <location>
        <begin position="35"/>
        <end position="62"/>
    </location>
</feature>
<dbReference type="InterPro" id="IPR052027">
    <property type="entry name" value="PspC"/>
</dbReference>
<keyword evidence="4 6" id="KW-1133">Transmembrane helix</keyword>
<dbReference type="InterPro" id="IPR007168">
    <property type="entry name" value="Phageshock_PspC_N"/>
</dbReference>
<proteinExistence type="predicted"/>
<keyword evidence="9" id="KW-1185">Reference proteome</keyword>
<dbReference type="PANTHER" id="PTHR33885">
    <property type="entry name" value="PHAGE SHOCK PROTEIN C"/>
    <property type="match status" value="1"/>
</dbReference>
<evidence type="ECO:0000313" key="9">
    <source>
        <dbReference type="Proteomes" id="UP000471381"/>
    </source>
</evidence>
<reference evidence="8 9" key="1">
    <citation type="submission" date="2020-01" db="EMBL/GenBank/DDBJ databases">
        <title>Genomes of bacteria type strains.</title>
        <authorList>
            <person name="Chen J."/>
            <person name="Zhu S."/>
            <person name="Yang J."/>
        </authorList>
    </citation>
    <scope>NUCLEOTIDE SEQUENCE [LARGE SCALE GENOMIC DNA]</scope>
    <source>
        <strain evidence="8 9">LMG 24078</strain>
    </source>
</reference>
<evidence type="ECO:0000256" key="5">
    <source>
        <dbReference type="ARBA" id="ARBA00023136"/>
    </source>
</evidence>
<dbReference type="EMBL" id="JAAAWO010000012">
    <property type="protein sequence ID" value="NDW16795.1"/>
    <property type="molecule type" value="Genomic_DNA"/>
</dbReference>
<keyword evidence="5 6" id="KW-0472">Membrane</keyword>
<keyword evidence="3 6" id="KW-0812">Transmembrane</keyword>
<dbReference type="Proteomes" id="UP000471381">
    <property type="component" value="Unassembled WGS sequence"/>
</dbReference>
<dbReference type="AlphaFoldDB" id="A0A6N9TKZ6"/>
<dbReference type="PANTHER" id="PTHR33885:SF3">
    <property type="entry name" value="PHAGE SHOCK PROTEIN C"/>
    <property type="match status" value="1"/>
</dbReference>
<accession>A0A6N9TKZ6</accession>
<gene>
    <name evidence="8" type="ORF">GTQ48_14880</name>
</gene>
<evidence type="ECO:0000256" key="2">
    <source>
        <dbReference type="ARBA" id="ARBA00022475"/>
    </source>
</evidence>
<sequence>MKLSSQKRIYRDLDSGVISGVCAGVARYFDIDAVWVRGAAVVALIFMPAIILLAYFAAVILLPRLA</sequence>
<evidence type="ECO:0000256" key="1">
    <source>
        <dbReference type="ARBA" id="ARBA00004162"/>
    </source>
</evidence>